<dbReference type="Pfam" id="PF13812">
    <property type="entry name" value="PPR_3"/>
    <property type="match status" value="2"/>
</dbReference>
<dbReference type="GO" id="GO:0003729">
    <property type="term" value="F:mRNA binding"/>
    <property type="evidence" value="ECO:0007669"/>
    <property type="project" value="UniProtKB-ARBA"/>
</dbReference>
<accession>A0AAN9RMJ7</accession>
<proteinExistence type="inferred from homology"/>
<evidence type="ECO:0000313" key="8">
    <source>
        <dbReference type="EMBL" id="KAK7378051.1"/>
    </source>
</evidence>
<sequence length="650" mass="74587">MCVNPSHLHCTPIHDQHLHYRRGLALPFYHCFFTVSSASKPPMWALRRASIPLRIRGYNVRTSFLQLAPTNCVEEESGITESHGITNGGLLLCNTRFYSGQSASLDFTVWRRELSSSSTKEDDDLEDGFSELETPAGDGNEIDSLLASDAYQSDADGDSENVEEPHNEVDEVVKEKGKPRRGRVESELLNEIMNVPSESTHVALEKWLADGNELTREEVSHAMFNLRRRKMFGRALQLSEWLESKNQFEFLERDHAVRLDLIARTRGLHKAEVYIETIPESCSREIMHRTLLANCVSLNNVKKAEEVFNKMKNLDFITVFACNQMLLLYKRNYKKKIADVLLLMENENMEPSSLTYSILIDTKGQSRDIDGMDQILDRMKAQGIEPDIKTQVVLARHYISAGLQDKAETLLKEMEGENLNQNRWLCRILLPLYANLGKVDEVERIWKVCETNPRRDESLVAIEAWGKLNKVDEAENVFETMIKKWKLSSRTGSVLLKVYANHNKLIKGKDLIKRMGDSGCQIGPLSWDAMVKLYVEAGEVEKADSILQRAAQQSRMKPMFSTYLTILQQYAERGDIHNSEKIFYRMKQDYYPSRPRMYQFLLNAYINAKVPAYGIRDRLRADSILPSKTLANQLIQVDRFRKNSVSDLLD</sequence>
<dbReference type="InterPro" id="IPR002885">
    <property type="entry name" value="PPR_rpt"/>
</dbReference>
<dbReference type="Proteomes" id="UP001374584">
    <property type="component" value="Unassembled WGS sequence"/>
</dbReference>
<feature type="compositionally biased region" description="Acidic residues" evidence="7">
    <location>
        <begin position="121"/>
        <end position="130"/>
    </location>
</feature>
<dbReference type="PROSITE" id="PS51375">
    <property type="entry name" value="PPR"/>
    <property type="match status" value="1"/>
</dbReference>
<dbReference type="Pfam" id="PF01535">
    <property type="entry name" value="PPR"/>
    <property type="match status" value="5"/>
</dbReference>
<dbReference type="InterPro" id="IPR011990">
    <property type="entry name" value="TPR-like_helical_dom_sf"/>
</dbReference>
<evidence type="ECO:0008006" key="10">
    <source>
        <dbReference type="Google" id="ProtNLM"/>
    </source>
</evidence>
<comment type="similarity">
    <text evidence="2">Belongs to the PPR family. P subfamily.</text>
</comment>
<gene>
    <name evidence="8" type="ORF">VNO80_03487</name>
</gene>
<evidence type="ECO:0000256" key="3">
    <source>
        <dbReference type="ARBA" id="ARBA00022737"/>
    </source>
</evidence>
<evidence type="ECO:0000256" key="2">
    <source>
        <dbReference type="ARBA" id="ARBA00007626"/>
    </source>
</evidence>
<name>A0AAN9RMJ7_PHACN</name>
<dbReference type="NCBIfam" id="TIGR00756">
    <property type="entry name" value="PPR"/>
    <property type="match status" value="2"/>
</dbReference>
<feature type="compositionally biased region" description="Basic and acidic residues" evidence="7">
    <location>
        <begin position="163"/>
        <end position="180"/>
    </location>
</feature>
<keyword evidence="3" id="KW-0677">Repeat</keyword>
<comment type="subcellular location">
    <subcellularLocation>
        <location evidence="1">Mitochondrion</location>
    </subcellularLocation>
</comment>
<dbReference type="AlphaFoldDB" id="A0AAN9RMJ7"/>
<dbReference type="Gene3D" id="1.25.40.10">
    <property type="entry name" value="Tetratricopeptide repeat domain"/>
    <property type="match status" value="2"/>
</dbReference>
<evidence type="ECO:0000256" key="6">
    <source>
        <dbReference type="PROSITE-ProRule" id="PRU00708"/>
    </source>
</evidence>
<feature type="repeat" description="PPR" evidence="6">
    <location>
        <begin position="352"/>
        <end position="386"/>
    </location>
</feature>
<dbReference type="EMBL" id="JAYMYR010000002">
    <property type="protein sequence ID" value="KAK7378051.1"/>
    <property type="molecule type" value="Genomic_DNA"/>
</dbReference>
<evidence type="ECO:0000313" key="9">
    <source>
        <dbReference type="Proteomes" id="UP001374584"/>
    </source>
</evidence>
<evidence type="ECO:0000256" key="5">
    <source>
        <dbReference type="ARBA" id="ARBA00023128"/>
    </source>
</evidence>
<evidence type="ECO:0000256" key="1">
    <source>
        <dbReference type="ARBA" id="ARBA00004173"/>
    </source>
</evidence>
<organism evidence="8 9">
    <name type="scientific">Phaseolus coccineus</name>
    <name type="common">Scarlet runner bean</name>
    <name type="synonym">Phaseolus multiflorus</name>
    <dbReference type="NCBI Taxonomy" id="3886"/>
    <lineage>
        <taxon>Eukaryota</taxon>
        <taxon>Viridiplantae</taxon>
        <taxon>Streptophyta</taxon>
        <taxon>Embryophyta</taxon>
        <taxon>Tracheophyta</taxon>
        <taxon>Spermatophyta</taxon>
        <taxon>Magnoliopsida</taxon>
        <taxon>eudicotyledons</taxon>
        <taxon>Gunneridae</taxon>
        <taxon>Pentapetalae</taxon>
        <taxon>rosids</taxon>
        <taxon>fabids</taxon>
        <taxon>Fabales</taxon>
        <taxon>Fabaceae</taxon>
        <taxon>Papilionoideae</taxon>
        <taxon>50 kb inversion clade</taxon>
        <taxon>NPAAA clade</taxon>
        <taxon>indigoferoid/millettioid clade</taxon>
        <taxon>Phaseoleae</taxon>
        <taxon>Phaseolus</taxon>
    </lineage>
</organism>
<dbReference type="PANTHER" id="PTHR45717:SF58">
    <property type="entry name" value="DNA-BINDING PROTEIN"/>
    <property type="match status" value="1"/>
</dbReference>
<keyword evidence="9" id="KW-1185">Reference proteome</keyword>
<evidence type="ECO:0000256" key="4">
    <source>
        <dbReference type="ARBA" id="ARBA00022946"/>
    </source>
</evidence>
<dbReference type="GO" id="GO:0005739">
    <property type="term" value="C:mitochondrion"/>
    <property type="evidence" value="ECO:0007669"/>
    <property type="project" value="UniProtKB-SubCell"/>
</dbReference>
<reference evidence="8 9" key="1">
    <citation type="submission" date="2024-01" db="EMBL/GenBank/DDBJ databases">
        <title>The genomes of 5 underutilized Papilionoideae crops provide insights into root nodulation and disease resistanc.</title>
        <authorList>
            <person name="Jiang F."/>
        </authorList>
    </citation>
    <scope>NUCLEOTIDE SEQUENCE [LARGE SCALE GENOMIC DNA]</scope>
    <source>
        <strain evidence="8">JINMINGXINNONG_FW02</strain>
        <tissue evidence="8">Leaves</tissue>
    </source>
</reference>
<dbReference type="PANTHER" id="PTHR45717">
    <property type="entry name" value="OS12G0527900 PROTEIN"/>
    <property type="match status" value="1"/>
</dbReference>
<evidence type="ECO:0000256" key="7">
    <source>
        <dbReference type="SAM" id="MobiDB-lite"/>
    </source>
</evidence>
<dbReference type="FunFam" id="1.25.40.10:FF:000744">
    <property type="entry name" value="Pentatricopeptide repeat-containing protein, mitochondrial"/>
    <property type="match status" value="1"/>
</dbReference>
<dbReference type="SUPFAM" id="SSF48452">
    <property type="entry name" value="TPR-like"/>
    <property type="match status" value="1"/>
</dbReference>
<keyword evidence="4" id="KW-0809">Transit peptide</keyword>
<keyword evidence="5" id="KW-0496">Mitochondrion</keyword>
<comment type="caution">
    <text evidence="8">The sequence shown here is derived from an EMBL/GenBank/DDBJ whole genome shotgun (WGS) entry which is preliminary data.</text>
</comment>
<feature type="region of interest" description="Disordered" evidence="7">
    <location>
        <begin position="119"/>
        <end position="180"/>
    </location>
</feature>
<dbReference type="FunFam" id="1.25.40.10:FF:000394">
    <property type="entry name" value="Pentatricopeptide repeat-containing protein, mitochondrial"/>
    <property type="match status" value="1"/>
</dbReference>
<protein>
    <recommendedName>
        <fullName evidence="10">Pentatricopeptide repeat-containing protein</fullName>
    </recommendedName>
</protein>